<dbReference type="SUPFAM" id="SSF52172">
    <property type="entry name" value="CheY-like"/>
    <property type="match status" value="1"/>
</dbReference>
<dbReference type="Proteomes" id="UP000181956">
    <property type="component" value="Chromosome I"/>
</dbReference>
<dbReference type="PRINTS" id="PR00038">
    <property type="entry name" value="HTHLUXR"/>
</dbReference>
<feature type="domain" description="HTH luxR-type" evidence="2">
    <location>
        <begin position="133"/>
        <end position="199"/>
    </location>
</feature>
<evidence type="ECO:0000259" key="2">
    <source>
        <dbReference type="PROSITE" id="PS50043"/>
    </source>
</evidence>
<dbReference type="STRING" id="412690.SAMN04489834_2018"/>
<proteinExistence type="predicted"/>
<evidence type="ECO:0000256" key="1">
    <source>
        <dbReference type="ARBA" id="ARBA00023125"/>
    </source>
</evidence>
<protein>
    <submittedName>
        <fullName evidence="3">DNA-binding response regulator, NarL/FixJ family, contains REC and HTH domains</fullName>
    </submittedName>
</protein>
<name>A0A1H1UIK2_9MICO</name>
<dbReference type="Gene3D" id="3.40.50.2300">
    <property type="match status" value="1"/>
</dbReference>
<dbReference type="Pfam" id="PF00196">
    <property type="entry name" value="GerE"/>
    <property type="match status" value="1"/>
</dbReference>
<dbReference type="SUPFAM" id="SSF46894">
    <property type="entry name" value="C-terminal effector domain of the bipartite response regulators"/>
    <property type="match status" value="1"/>
</dbReference>
<keyword evidence="4" id="KW-1185">Reference proteome</keyword>
<dbReference type="CDD" id="cd06170">
    <property type="entry name" value="LuxR_C_like"/>
    <property type="match status" value="1"/>
</dbReference>
<dbReference type="GO" id="GO:0003677">
    <property type="term" value="F:DNA binding"/>
    <property type="evidence" value="ECO:0007669"/>
    <property type="project" value="UniProtKB-KW"/>
</dbReference>
<dbReference type="PANTHER" id="PTHR43214">
    <property type="entry name" value="TWO-COMPONENT RESPONSE REGULATOR"/>
    <property type="match status" value="1"/>
</dbReference>
<dbReference type="AlphaFoldDB" id="A0A1H1UIK2"/>
<dbReference type="PROSITE" id="PS50043">
    <property type="entry name" value="HTH_LUXR_2"/>
    <property type="match status" value="1"/>
</dbReference>
<sequence length="206" mass="21423">MGVPGGNRADVCALVVSPRALLRLGVVSVLSTGTLVLRVSQAEDIREARRLSAGDRPTLLLIDLDGDVPADDLHAILLEAGPGLAVLGFNAVGRTDAARMVLRLRRGAVLDHDADPSALLGAVSTLLAASVAEIRPVRPLLTSRQSETLSLAANGMSNAQIAATLHITVGTVKRHLSDAFLALGARSRIEAINRARSLGQLRAATA</sequence>
<gene>
    <name evidence="3" type="ORF">SAMN04489834_2018</name>
</gene>
<dbReference type="InterPro" id="IPR000792">
    <property type="entry name" value="Tscrpt_reg_LuxR_C"/>
</dbReference>
<organism evidence="3 4">
    <name type="scientific">Microterricola viridarii</name>
    <dbReference type="NCBI Taxonomy" id="412690"/>
    <lineage>
        <taxon>Bacteria</taxon>
        <taxon>Bacillati</taxon>
        <taxon>Actinomycetota</taxon>
        <taxon>Actinomycetes</taxon>
        <taxon>Micrococcales</taxon>
        <taxon>Microbacteriaceae</taxon>
        <taxon>Microterricola</taxon>
    </lineage>
</organism>
<dbReference type="EMBL" id="LT629742">
    <property type="protein sequence ID" value="SDS72322.1"/>
    <property type="molecule type" value="Genomic_DNA"/>
</dbReference>
<keyword evidence="1 3" id="KW-0238">DNA-binding</keyword>
<evidence type="ECO:0000313" key="3">
    <source>
        <dbReference type="EMBL" id="SDS72322.1"/>
    </source>
</evidence>
<dbReference type="SMART" id="SM00421">
    <property type="entry name" value="HTH_LUXR"/>
    <property type="match status" value="1"/>
</dbReference>
<reference evidence="4" key="1">
    <citation type="submission" date="2016-10" db="EMBL/GenBank/DDBJ databases">
        <authorList>
            <person name="Varghese N."/>
            <person name="Submissions S."/>
        </authorList>
    </citation>
    <scope>NUCLEOTIDE SEQUENCE [LARGE SCALE GENOMIC DNA]</scope>
    <source>
        <strain evidence="4">DSM 21772</strain>
    </source>
</reference>
<dbReference type="GO" id="GO:0006355">
    <property type="term" value="P:regulation of DNA-templated transcription"/>
    <property type="evidence" value="ECO:0007669"/>
    <property type="project" value="InterPro"/>
</dbReference>
<evidence type="ECO:0000313" key="4">
    <source>
        <dbReference type="Proteomes" id="UP000181956"/>
    </source>
</evidence>
<dbReference type="InterPro" id="IPR011006">
    <property type="entry name" value="CheY-like_superfamily"/>
</dbReference>
<dbReference type="InterPro" id="IPR016032">
    <property type="entry name" value="Sig_transdc_resp-reg_C-effctor"/>
</dbReference>
<accession>A0A1H1UIK2</accession>
<dbReference type="InterPro" id="IPR039420">
    <property type="entry name" value="WalR-like"/>
</dbReference>